<accession>A0AAP0EFN6</accession>
<reference evidence="1 2" key="1">
    <citation type="submission" date="2024-01" db="EMBL/GenBank/DDBJ databases">
        <title>Genome assemblies of Stephania.</title>
        <authorList>
            <person name="Yang L."/>
        </authorList>
    </citation>
    <scope>NUCLEOTIDE SEQUENCE [LARGE SCALE GENOMIC DNA]</scope>
    <source>
        <strain evidence="1">QJT</strain>
        <tissue evidence="1">Leaf</tissue>
    </source>
</reference>
<dbReference type="EMBL" id="JBBNAE010000010">
    <property type="protein sequence ID" value="KAK9091325.1"/>
    <property type="molecule type" value="Genomic_DNA"/>
</dbReference>
<dbReference type="Proteomes" id="UP001417504">
    <property type="component" value="Unassembled WGS sequence"/>
</dbReference>
<evidence type="ECO:0000313" key="1">
    <source>
        <dbReference type="EMBL" id="KAK9091325.1"/>
    </source>
</evidence>
<name>A0AAP0EFN6_9MAGN</name>
<dbReference type="AlphaFoldDB" id="A0AAP0EFN6"/>
<gene>
    <name evidence="1" type="ORF">Sjap_024502</name>
</gene>
<comment type="caution">
    <text evidence="1">The sequence shown here is derived from an EMBL/GenBank/DDBJ whole genome shotgun (WGS) entry which is preliminary data.</text>
</comment>
<sequence length="79" mass="9161">MSSEQKESRRLDMKEFKKENKVLMKDVDSIKDPILRMFFISEQTRILRKRAGQEGSSIASSDIDLYLNDILPLGANLRD</sequence>
<protein>
    <submittedName>
        <fullName evidence="1">Uncharacterized protein</fullName>
    </submittedName>
</protein>
<evidence type="ECO:0000313" key="2">
    <source>
        <dbReference type="Proteomes" id="UP001417504"/>
    </source>
</evidence>
<proteinExistence type="predicted"/>
<organism evidence="1 2">
    <name type="scientific">Stephania japonica</name>
    <dbReference type="NCBI Taxonomy" id="461633"/>
    <lineage>
        <taxon>Eukaryota</taxon>
        <taxon>Viridiplantae</taxon>
        <taxon>Streptophyta</taxon>
        <taxon>Embryophyta</taxon>
        <taxon>Tracheophyta</taxon>
        <taxon>Spermatophyta</taxon>
        <taxon>Magnoliopsida</taxon>
        <taxon>Ranunculales</taxon>
        <taxon>Menispermaceae</taxon>
        <taxon>Menispermoideae</taxon>
        <taxon>Cissampelideae</taxon>
        <taxon>Stephania</taxon>
    </lineage>
</organism>
<keyword evidence="2" id="KW-1185">Reference proteome</keyword>